<dbReference type="PROSITE" id="PS51198">
    <property type="entry name" value="UVRD_HELICASE_ATP_BIND"/>
    <property type="match status" value="1"/>
</dbReference>
<evidence type="ECO:0000256" key="7">
    <source>
        <dbReference type="ARBA" id="ARBA00022840"/>
    </source>
</evidence>
<evidence type="ECO:0000256" key="11">
    <source>
        <dbReference type="ARBA" id="ARBA00034617"/>
    </source>
</evidence>
<keyword evidence="18" id="KW-1185">Reference proteome</keyword>
<dbReference type="NCBIfam" id="TIGR02785">
    <property type="entry name" value="addA_Gpos"/>
    <property type="match status" value="1"/>
</dbReference>
<sequence>MTKWEAKPEGVKWTDDQWRAIVADGQDILVAAAAGSGKTAVLVERIIKKVIHPAHPIDVDSLLVVTFTNASAAEMRHRIGEALEKALSQDVHSTHLRKQLSLLNRASISTLHSFCLNVIRNYYYLLDIDPGFRIGNETEVQLLIEEVLEELLEEEYGLEDNELFFELVDRYTGDRDDQELQTMVLKLYTDSRAHPVPTKWLEHLVNLYDVQGKEVEDTVYGKMLQDNVMLKLHGLSEQLEQGLEVTKQPAGPAPYAITLEEDKKILDLLIDQSRFGWQALYEAMQTVKFTTIKRVKAADYDADLIEQVKKIRQKIKDGINDIKDELFNRAPDRFLKDMEDMYPLVQKLVHLVHEFAGRFAKKKLEKGIVDFNDLEHLCLAILRDQSSDEEIIPSSVALEYREKFTEVLVDEYQDTNFVQESILRLVTKDGEASGNLFMVGDVKQSIYRFRLAEPGLFLGKYKRFTKDGEESGLRIDLSQNFRSRAEVLDATNFIFKQIMGERVGEIMYDNDAELKLGANYPESDRTAAEFIVINKNGGEEESNEGEFDFGDLETSQLEARLIASKIKEMVANEYEVFDRDRNVMRKVMYRDFVILLRSMPWAPQMMEEFKIQGIPVYAELAKGYFEAIEVAIMLNLLRIVDNPLQDIEFVSVLRSPIVSVTDEELALLRIEQKQGSFYEVVKNYMAGGKDTALKEKLAHFYHQLQAWRDVARNSALSDLIWKIYRDTGYFDFVGGMPGGKQRQANLRVLYDRARQYEATSFRGLFRFLHFIERMRERGEDLGTARTLGEQEDVVRIMTIHKSKGLEFPVVFVAGLGKQFNRRDIMSKFMLHKELGFGSKYMNPRLRIAYPSLPQLAIKEKMKTELIAEEMRVLYVALTRAKEKLILLGTVKDKEKALKQWSETANQPGWLLPDYNRSTASSYIDWVGPALLRHRDAIGFELEESPHVQEDVYTYPCKWKMYSVDERDLHLVEEEKIEQNKEFLTLIEQGKPVPAEHEWKDEVVSRLTWEYEYEDAVKRRAKQSVSEIKRSHQMFTEEVENVYEQRSRMPISKRPRFMEKKGLTAAEHGTAMHMVMQQLHIQDDISLEGIEEQVARMVNQEFLTEEQAESIHIDKIVAFFETEIGEKMRQVDNIEREVPFNLVLSAKEAYPDWEHEEDETILVQGIIDCLVEEEDGFILLDYKSDNITDRFAGDFTMAKDVLQERYELQVRLYSLAIERIFHKPVKEKYLYFFDGAHVLAL</sequence>
<dbReference type="FunFam" id="3.40.50.300:FF:001236">
    <property type="entry name" value="ATP-dependent helicase/nuclease subunit A"/>
    <property type="match status" value="1"/>
</dbReference>
<dbReference type="GO" id="GO:0005829">
    <property type="term" value="C:cytosol"/>
    <property type="evidence" value="ECO:0007669"/>
    <property type="project" value="TreeGrafter"/>
</dbReference>
<comment type="similarity">
    <text evidence="13">Belongs to the helicase family. AddA subfamily.</text>
</comment>
<keyword evidence="5 13" id="KW-0347">Helicase</keyword>
<feature type="domain" description="UvrD-like helicase C-terminal" evidence="16">
    <location>
        <begin position="511"/>
        <end position="804"/>
    </location>
</feature>
<dbReference type="RefSeq" id="WP_188388497.1">
    <property type="nucleotide sequence ID" value="NZ_BMFK01000001.1"/>
</dbReference>
<evidence type="ECO:0000256" key="10">
    <source>
        <dbReference type="ARBA" id="ARBA00023235"/>
    </source>
</evidence>
<dbReference type="InterPro" id="IPR038726">
    <property type="entry name" value="PDDEXK_AddAB-type"/>
</dbReference>
<dbReference type="PANTHER" id="PTHR11070">
    <property type="entry name" value="UVRD / RECB / PCRA DNA HELICASE FAMILY MEMBER"/>
    <property type="match status" value="1"/>
</dbReference>
<evidence type="ECO:0000256" key="13">
    <source>
        <dbReference type="HAMAP-Rule" id="MF_01451"/>
    </source>
</evidence>
<evidence type="ECO:0000256" key="12">
    <source>
        <dbReference type="ARBA" id="ARBA00048988"/>
    </source>
</evidence>
<dbReference type="PANTHER" id="PTHR11070:SF48">
    <property type="entry name" value="ATP-DEPENDENT HELICASE_NUCLEASE SUBUNIT A"/>
    <property type="match status" value="1"/>
</dbReference>
<dbReference type="InterPro" id="IPR014152">
    <property type="entry name" value="AddA"/>
</dbReference>
<comment type="caution">
    <text evidence="17">The sequence shown here is derived from an EMBL/GenBank/DDBJ whole genome shotgun (WGS) entry which is preliminary data.</text>
</comment>
<keyword evidence="8 13" id="KW-0238">DNA-binding</keyword>
<dbReference type="InterPro" id="IPR011335">
    <property type="entry name" value="Restrct_endonuc-II-like"/>
</dbReference>
<dbReference type="SUPFAM" id="SSF52980">
    <property type="entry name" value="Restriction endonuclease-like"/>
    <property type="match status" value="1"/>
</dbReference>
<dbReference type="InterPro" id="IPR011604">
    <property type="entry name" value="PDDEXK-like_dom_sf"/>
</dbReference>
<keyword evidence="6 13" id="KW-0269">Exonuclease</keyword>
<reference evidence="17" key="1">
    <citation type="journal article" date="2014" name="Int. J. Syst. Evol. Microbiol.">
        <title>Complete genome sequence of Corynebacterium casei LMG S-19264T (=DSM 44701T), isolated from a smear-ripened cheese.</title>
        <authorList>
            <consortium name="US DOE Joint Genome Institute (JGI-PGF)"/>
            <person name="Walter F."/>
            <person name="Albersmeier A."/>
            <person name="Kalinowski J."/>
            <person name="Ruckert C."/>
        </authorList>
    </citation>
    <scope>NUCLEOTIDE SEQUENCE</scope>
    <source>
        <strain evidence="17">CGMCC 1.12698</strain>
    </source>
</reference>
<comment type="subunit">
    <text evidence="13">Heterodimer of AddA and AddB/RexB.</text>
</comment>
<reference evidence="17" key="2">
    <citation type="submission" date="2020-09" db="EMBL/GenBank/DDBJ databases">
        <authorList>
            <person name="Sun Q."/>
            <person name="Zhou Y."/>
        </authorList>
    </citation>
    <scope>NUCLEOTIDE SEQUENCE</scope>
    <source>
        <strain evidence="17">CGMCC 1.12698</strain>
    </source>
</reference>
<evidence type="ECO:0000313" key="18">
    <source>
        <dbReference type="Proteomes" id="UP000605259"/>
    </source>
</evidence>
<dbReference type="EC" id="3.1.-.-" evidence="13"/>
<keyword evidence="4 13" id="KW-0378">Hydrolase</keyword>
<dbReference type="InterPro" id="IPR014016">
    <property type="entry name" value="UvrD-like_ATP-bd"/>
</dbReference>
<comment type="function">
    <text evidence="13">The heterodimer acts as both an ATP-dependent DNA helicase and an ATP-dependent, dual-direction single-stranded exonuclease. Recognizes the chi site generating a DNA molecule suitable for the initiation of homologous recombination. The AddA nuclease domain is required for chi fragment generation; this subunit has the helicase and 3' -&gt; 5' nuclease activities.</text>
</comment>
<gene>
    <name evidence="13 17" type="primary">addA</name>
    <name evidence="17" type="ORF">GCM10007140_23180</name>
</gene>
<name>A0A917ATU5_9BACI</name>
<keyword evidence="10 13" id="KW-0413">Isomerase</keyword>
<dbReference type="SUPFAM" id="SSF52540">
    <property type="entry name" value="P-loop containing nucleoside triphosphate hydrolases"/>
    <property type="match status" value="1"/>
</dbReference>
<dbReference type="FunFam" id="3.40.50.300:FF:001196">
    <property type="entry name" value="ATP-dependent helicase/nuclease subunit A"/>
    <property type="match status" value="1"/>
</dbReference>
<dbReference type="Pfam" id="PF13361">
    <property type="entry name" value="UvrD_C"/>
    <property type="match status" value="1"/>
</dbReference>
<dbReference type="PROSITE" id="PS51217">
    <property type="entry name" value="UVRD_HELICASE_CTER"/>
    <property type="match status" value="1"/>
</dbReference>
<dbReference type="EMBL" id="BMFK01000001">
    <property type="protein sequence ID" value="GGE72636.1"/>
    <property type="molecule type" value="Genomic_DNA"/>
</dbReference>
<keyword evidence="7 13" id="KW-0067">ATP-binding</keyword>
<keyword evidence="2 13" id="KW-0547">Nucleotide-binding</keyword>
<evidence type="ECO:0000256" key="5">
    <source>
        <dbReference type="ARBA" id="ARBA00022806"/>
    </source>
</evidence>
<dbReference type="EC" id="5.6.2.4" evidence="13"/>
<evidence type="ECO:0000256" key="3">
    <source>
        <dbReference type="ARBA" id="ARBA00022763"/>
    </source>
</evidence>
<evidence type="ECO:0000256" key="2">
    <source>
        <dbReference type="ARBA" id="ARBA00022741"/>
    </source>
</evidence>
<dbReference type="Pfam" id="PF00580">
    <property type="entry name" value="UvrD-helicase"/>
    <property type="match status" value="1"/>
</dbReference>
<dbReference type="GO" id="GO:0008408">
    <property type="term" value="F:3'-5' exonuclease activity"/>
    <property type="evidence" value="ECO:0007669"/>
    <property type="project" value="UniProtKB-UniRule"/>
</dbReference>
<evidence type="ECO:0000259" key="15">
    <source>
        <dbReference type="PROSITE" id="PS51198"/>
    </source>
</evidence>
<feature type="domain" description="UvrD-like helicase ATP-binding" evidence="15">
    <location>
        <begin position="11"/>
        <end position="484"/>
    </location>
</feature>
<keyword evidence="1 13" id="KW-0540">Nuclease</keyword>
<dbReference type="Proteomes" id="UP000605259">
    <property type="component" value="Unassembled WGS sequence"/>
</dbReference>
<evidence type="ECO:0000313" key="17">
    <source>
        <dbReference type="EMBL" id="GGE72636.1"/>
    </source>
</evidence>
<evidence type="ECO:0000256" key="4">
    <source>
        <dbReference type="ARBA" id="ARBA00022801"/>
    </source>
</evidence>
<comment type="catalytic activity">
    <reaction evidence="11 13">
        <text>Couples ATP hydrolysis with the unwinding of duplex DNA by translocating in the 3'-5' direction.</text>
        <dbReference type="EC" id="5.6.2.4"/>
    </reaction>
</comment>
<accession>A0A917ATU5</accession>
<dbReference type="Gene3D" id="3.40.50.300">
    <property type="entry name" value="P-loop containing nucleotide triphosphate hydrolases"/>
    <property type="match status" value="4"/>
</dbReference>
<keyword evidence="9 13" id="KW-0234">DNA repair</keyword>
<dbReference type="Gene3D" id="3.90.320.10">
    <property type="match status" value="1"/>
</dbReference>
<dbReference type="GO" id="GO:0003690">
    <property type="term" value="F:double-stranded DNA binding"/>
    <property type="evidence" value="ECO:0007669"/>
    <property type="project" value="UniProtKB-UniRule"/>
</dbReference>
<dbReference type="GO" id="GO:0005524">
    <property type="term" value="F:ATP binding"/>
    <property type="evidence" value="ECO:0007669"/>
    <property type="project" value="UniProtKB-UniRule"/>
</dbReference>
<evidence type="ECO:0000256" key="9">
    <source>
        <dbReference type="ARBA" id="ARBA00023204"/>
    </source>
</evidence>
<dbReference type="GO" id="GO:0043138">
    <property type="term" value="F:3'-5' DNA helicase activity"/>
    <property type="evidence" value="ECO:0007669"/>
    <property type="project" value="UniProtKB-UniRule"/>
</dbReference>
<evidence type="ECO:0000256" key="6">
    <source>
        <dbReference type="ARBA" id="ARBA00022839"/>
    </source>
</evidence>
<dbReference type="InterPro" id="IPR014017">
    <property type="entry name" value="DNA_helicase_UvrD-like_C"/>
</dbReference>
<organism evidence="17 18">
    <name type="scientific">Priestia taiwanensis</name>
    <dbReference type="NCBI Taxonomy" id="1347902"/>
    <lineage>
        <taxon>Bacteria</taxon>
        <taxon>Bacillati</taxon>
        <taxon>Bacillota</taxon>
        <taxon>Bacilli</taxon>
        <taxon>Bacillales</taxon>
        <taxon>Bacillaceae</taxon>
        <taxon>Priestia</taxon>
    </lineage>
</organism>
<feature type="binding site" evidence="14">
    <location>
        <begin position="32"/>
        <end position="39"/>
    </location>
    <ligand>
        <name>ATP</name>
        <dbReference type="ChEBI" id="CHEBI:30616"/>
    </ligand>
</feature>
<dbReference type="AlphaFoldDB" id="A0A917ATU5"/>
<comment type="cofactor">
    <cofactor evidence="13">
        <name>Mg(2+)</name>
        <dbReference type="ChEBI" id="CHEBI:18420"/>
    </cofactor>
</comment>
<evidence type="ECO:0000259" key="16">
    <source>
        <dbReference type="PROSITE" id="PS51217"/>
    </source>
</evidence>
<keyword evidence="3 13" id="KW-0227">DNA damage</keyword>
<dbReference type="Pfam" id="PF12705">
    <property type="entry name" value="PDDEXK_1"/>
    <property type="match status" value="1"/>
</dbReference>
<dbReference type="GO" id="GO:0000724">
    <property type="term" value="P:double-strand break repair via homologous recombination"/>
    <property type="evidence" value="ECO:0007669"/>
    <property type="project" value="UniProtKB-UniRule"/>
</dbReference>
<evidence type="ECO:0000256" key="8">
    <source>
        <dbReference type="ARBA" id="ARBA00023125"/>
    </source>
</evidence>
<dbReference type="FunFam" id="3.40.50.300:FF:001187">
    <property type="entry name" value="ATP-dependent helicase/nuclease subunit A"/>
    <property type="match status" value="1"/>
</dbReference>
<evidence type="ECO:0000256" key="1">
    <source>
        <dbReference type="ARBA" id="ARBA00022722"/>
    </source>
</evidence>
<evidence type="ECO:0000256" key="14">
    <source>
        <dbReference type="PROSITE-ProRule" id="PRU00560"/>
    </source>
</evidence>
<proteinExistence type="inferred from homology"/>
<dbReference type="InterPro" id="IPR027417">
    <property type="entry name" value="P-loop_NTPase"/>
</dbReference>
<dbReference type="HAMAP" id="MF_01451">
    <property type="entry name" value="AddA"/>
    <property type="match status" value="1"/>
</dbReference>
<protein>
    <recommendedName>
        <fullName evidence="13">ATP-dependent helicase/nuclease subunit A</fullName>
        <ecNumber evidence="13">3.1.-.-</ecNumber>
        <ecNumber evidence="13">5.6.2.4</ecNumber>
    </recommendedName>
    <alternativeName>
        <fullName evidence="13">ATP-dependent helicase/nuclease AddA</fullName>
    </alternativeName>
    <alternativeName>
        <fullName evidence="13">DNA 3'-5' helicase AddA</fullName>
    </alternativeName>
</protein>
<comment type="catalytic activity">
    <reaction evidence="12 13">
        <text>ATP + H2O = ADP + phosphate + H(+)</text>
        <dbReference type="Rhea" id="RHEA:13065"/>
        <dbReference type="ChEBI" id="CHEBI:15377"/>
        <dbReference type="ChEBI" id="CHEBI:15378"/>
        <dbReference type="ChEBI" id="CHEBI:30616"/>
        <dbReference type="ChEBI" id="CHEBI:43474"/>
        <dbReference type="ChEBI" id="CHEBI:456216"/>
        <dbReference type="EC" id="5.6.2.4"/>
    </reaction>
</comment>
<dbReference type="CDD" id="cd17932">
    <property type="entry name" value="DEXQc_UvrD"/>
    <property type="match status" value="1"/>
</dbReference>
<dbReference type="InterPro" id="IPR000212">
    <property type="entry name" value="DNA_helicase_UvrD/REP"/>
</dbReference>
<dbReference type="GO" id="GO:0033202">
    <property type="term" value="C:DNA helicase complex"/>
    <property type="evidence" value="ECO:0007669"/>
    <property type="project" value="TreeGrafter"/>
</dbReference>